<evidence type="ECO:0000256" key="5">
    <source>
        <dbReference type="SAM" id="Coils"/>
    </source>
</evidence>
<dbReference type="PANTHER" id="PTHR11595:SF21">
    <property type="entry name" value="ELONGATION FACTOR 1-BETA"/>
    <property type="match status" value="1"/>
</dbReference>
<dbReference type="Pfam" id="PF00736">
    <property type="entry name" value="EF1_GNE"/>
    <property type="match status" value="1"/>
</dbReference>
<dbReference type="PANTHER" id="PTHR11595">
    <property type="entry name" value="EF-HAND AND COILED-COIL DOMAIN-CONTAINING FAMILY MEMBER"/>
    <property type="match status" value="1"/>
</dbReference>
<dbReference type="SUPFAM" id="SSF47616">
    <property type="entry name" value="GST C-terminal domain-like"/>
    <property type="match status" value="1"/>
</dbReference>
<accession>A0ABR3WCH9</accession>
<sequence length="217" mass="23470">MGFSDLTTDAGLASLDQWLSSRSYVDGDAPTQADVAVFKAVTASPDSAKYPNAAKWYSDISARESDFASLPGDASKPYTAYGTAAAAAADDDEDLFGSDDDDDDPEAARIREERLAEYNKKKAAKPKPVAKSLVTLDVKPWDDETDLEAMEAAVRAIEHDGLVWGASQLIPIGFGIKKLQINMVVEDAKISLADLEEEIQELEDYVQSTDIAAMQKL</sequence>
<dbReference type="InterPro" id="IPR014717">
    <property type="entry name" value="Transl_elong_EF1B/ribsomal_bS6"/>
</dbReference>
<keyword evidence="3 4" id="KW-0648">Protein biosynthesis</keyword>
<dbReference type="InterPro" id="IPR018940">
    <property type="entry name" value="EF-1_beta_acid_region_euk"/>
</dbReference>
<dbReference type="SUPFAM" id="SSF54984">
    <property type="entry name" value="eEF-1beta-like"/>
    <property type="match status" value="1"/>
</dbReference>
<dbReference type="InterPro" id="IPR049720">
    <property type="entry name" value="EF1B_bsu/dsu"/>
</dbReference>
<evidence type="ECO:0000256" key="4">
    <source>
        <dbReference type="RuleBase" id="RU003791"/>
    </source>
</evidence>
<dbReference type="PROSITE" id="PS00825">
    <property type="entry name" value="EF1BD_2"/>
    <property type="match status" value="1"/>
</dbReference>
<evidence type="ECO:0008006" key="10">
    <source>
        <dbReference type="Google" id="ProtNLM"/>
    </source>
</evidence>
<dbReference type="SMART" id="SM00888">
    <property type="entry name" value="EF1_GNE"/>
    <property type="match status" value="1"/>
</dbReference>
<reference evidence="8 9" key="1">
    <citation type="journal article" date="2024" name="Commun. Biol.">
        <title>Comparative genomic analysis of thermophilic fungi reveals convergent evolutionary adaptations and gene losses.</title>
        <authorList>
            <person name="Steindorff A.S."/>
            <person name="Aguilar-Pontes M.V."/>
            <person name="Robinson A.J."/>
            <person name="Andreopoulos B."/>
            <person name="LaButti K."/>
            <person name="Kuo A."/>
            <person name="Mondo S."/>
            <person name="Riley R."/>
            <person name="Otillar R."/>
            <person name="Haridas S."/>
            <person name="Lipzen A."/>
            <person name="Grimwood J."/>
            <person name="Schmutz J."/>
            <person name="Clum A."/>
            <person name="Reid I.D."/>
            <person name="Moisan M.C."/>
            <person name="Butler G."/>
            <person name="Nguyen T.T.M."/>
            <person name="Dewar K."/>
            <person name="Conant G."/>
            <person name="Drula E."/>
            <person name="Henrissat B."/>
            <person name="Hansel C."/>
            <person name="Singer S."/>
            <person name="Hutchinson M.I."/>
            <person name="de Vries R.P."/>
            <person name="Natvig D.O."/>
            <person name="Powell A.J."/>
            <person name="Tsang A."/>
            <person name="Grigoriev I.V."/>
        </authorList>
    </citation>
    <scope>NUCLEOTIDE SEQUENCE [LARGE SCALE GENOMIC DNA]</scope>
    <source>
        <strain evidence="8 9">ATCC 24622</strain>
    </source>
</reference>
<feature type="coiled-coil region" evidence="5">
    <location>
        <begin position="185"/>
        <end position="212"/>
    </location>
</feature>
<evidence type="ECO:0000256" key="3">
    <source>
        <dbReference type="ARBA" id="ARBA00022917"/>
    </source>
</evidence>
<comment type="caution">
    <text evidence="8">The sequence shown here is derived from an EMBL/GenBank/DDBJ whole genome shotgun (WGS) entry which is preliminary data.</text>
</comment>
<evidence type="ECO:0000259" key="6">
    <source>
        <dbReference type="SMART" id="SM00888"/>
    </source>
</evidence>
<organism evidence="8 9">
    <name type="scientific">Phialemonium thermophilum</name>
    <dbReference type="NCBI Taxonomy" id="223376"/>
    <lineage>
        <taxon>Eukaryota</taxon>
        <taxon>Fungi</taxon>
        <taxon>Dikarya</taxon>
        <taxon>Ascomycota</taxon>
        <taxon>Pezizomycotina</taxon>
        <taxon>Sordariomycetes</taxon>
        <taxon>Sordariomycetidae</taxon>
        <taxon>Cephalothecales</taxon>
        <taxon>Cephalothecaceae</taxon>
        <taxon>Phialemonium</taxon>
    </lineage>
</organism>
<feature type="domain" description="Elongation factor 1 beta central acidic region eukaryote" evidence="7">
    <location>
        <begin position="95"/>
        <end position="122"/>
    </location>
</feature>
<evidence type="ECO:0000259" key="7">
    <source>
        <dbReference type="SMART" id="SM01182"/>
    </source>
</evidence>
<dbReference type="InterPro" id="IPR001326">
    <property type="entry name" value="Transl_elong_EF1B_B/D_CS"/>
</dbReference>
<evidence type="ECO:0000313" key="9">
    <source>
        <dbReference type="Proteomes" id="UP001586593"/>
    </source>
</evidence>
<dbReference type="InterPro" id="IPR036219">
    <property type="entry name" value="eEF-1beta-like_sf"/>
</dbReference>
<dbReference type="EMBL" id="JAZHXJ010000514">
    <property type="protein sequence ID" value="KAL1858800.1"/>
    <property type="molecule type" value="Genomic_DNA"/>
</dbReference>
<proteinExistence type="inferred from homology"/>
<dbReference type="Pfam" id="PF10587">
    <property type="entry name" value="EF-1_beta_acid"/>
    <property type="match status" value="1"/>
</dbReference>
<keyword evidence="5" id="KW-0175">Coiled coil</keyword>
<comment type="similarity">
    <text evidence="1 4">Belongs to the EF-1-beta/EF-1-delta family.</text>
</comment>
<evidence type="ECO:0000256" key="1">
    <source>
        <dbReference type="ARBA" id="ARBA00007411"/>
    </source>
</evidence>
<name>A0ABR3WCH9_9PEZI</name>
<evidence type="ECO:0000256" key="2">
    <source>
        <dbReference type="ARBA" id="ARBA00022768"/>
    </source>
</evidence>
<dbReference type="Gene3D" id="3.30.70.60">
    <property type="match status" value="1"/>
</dbReference>
<gene>
    <name evidence="8" type="ORF">VTK73DRAFT_7797</name>
</gene>
<dbReference type="Proteomes" id="UP001586593">
    <property type="component" value="Unassembled WGS sequence"/>
</dbReference>
<dbReference type="CDD" id="cd00292">
    <property type="entry name" value="EF1B"/>
    <property type="match status" value="1"/>
</dbReference>
<dbReference type="InterPro" id="IPR014038">
    <property type="entry name" value="EF1B_bsu/dsu_GNE"/>
</dbReference>
<evidence type="ECO:0000313" key="8">
    <source>
        <dbReference type="EMBL" id="KAL1858800.1"/>
    </source>
</evidence>
<keyword evidence="2 4" id="KW-0251">Elongation factor</keyword>
<dbReference type="Gene3D" id="1.20.1050.10">
    <property type="match status" value="1"/>
</dbReference>
<dbReference type="SMART" id="SM01182">
    <property type="entry name" value="EF-1_beta_acid"/>
    <property type="match status" value="1"/>
</dbReference>
<keyword evidence="9" id="KW-1185">Reference proteome</keyword>
<protein>
    <recommendedName>
        <fullName evidence="10">Elongation factor 1-beta</fullName>
    </recommendedName>
</protein>
<feature type="domain" description="Translation elongation factor EF1B beta/delta subunit guanine nucleotide exchange" evidence="6">
    <location>
        <begin position="131"/>
        <end position="217"/>
    </location>
</feature>
<dbReference type="InterPro" id="IPR036282">
    <property type="entry name" value="Glutathione-S-Trfase_C_sf"/>
</dbReference>